<name>A0A2K9EI63_9RHOB</name>
<dbReference type="RefSeq" id="WP_101461323.1">
    <property type="nucleotide sequence ID" value="NZ_CP025408.1"/>
</dbReference>
<dbReference type="EMBL" id="CP025408">
    <property type="protein sequence ID" value="AUH34663.1"/>
    <property type="molecule type" value="Genomic_DNA"/>
</dbReference>
<organism evidence="1 2">
    <name type="scientific">Paracoccus tegillarcae</name>
    <dbReference type="NCBI Taxonomy" id="1529068"/>
    <lineage>
        <taxon>Bacteria</taxon>
        <taxon>Pseudomonadati</taxon>
        <taxon>Pseudomonadota</taxon>
        <taxon>Alphaproteobacteria</taxon>
        <taxon>Rhodobacterales</taxon>
        <taxon>Paracoccaceae</taxon>
        <taxon>Paracoccus</taxon>
    </lineage>
</organism>
<evidence type="ECO:0000313" key="1">
    <source>
        <dbReference type="EMBL" id="AUH34663.1"/>
    </source>
</evidence>
<protein>
    <recommendedName>
        <fullName evidence="3">DUF3768 domain-containing protein</fullName>
    </recommendedName>
</protein>
<dbReference type="AlphaFoldDB" id="A0A2K9EI63"/>
<proteinExistence type="predicted"/>
<keyword evidence="2" id="KW-1185">Reference proteome</keyword>
<evidence type="ECO:0008006" key="3">
    <source>
        <dbReference type="Google" id="ProtNLM"/>
    </source>
</evidence>
<dbReference type="Pfam" id="PF12599">
    <property type="entry name" value="DUF3768"/>
    <property type="match status" value="1"/>
</dbReference>
<reference evidence="1 2" key="1">
    <citation type="submission" date="2017-12" db="EMBL/GenBank/DDBJ databases">
        <authorList>
            <person name="Hurst M.R.H."/>
        </authorList>
    </citation>
    <scope>NUCLEOTIDE SEQUENCE [LARGE SCALE GENOMIC DNA]</scope>
    <source>
        <strain evidence="1 2">BM15</strain>
    </source>
</reference>
<evidence type="ECO:0000313" key="2">
    <source>
        <dbReference type="Proteomes" id="UP000233742"/>
    </source>
</evidence>
<dbReference type="KEGG" id="paro:CUV01_15880"/>
<dbReference type="Proteomes" id="UP000233742">
    <property type="component" value="Chromosome"/>
</dbReference>
<dbReference type="OrthoDB" id="1495368at2"/>
<dbReference type="InterPro" id="IPR022243">
    <property type="entry name" value="DUF3768"/>
</dbReference>
<accession>A0A2K9EI63</accession>
<sequence>MNNTEKIRLQNDALRLGMVRNGLFHVTSGIADQGAGFVMRARQQVAAYNNFTLDNDPYGEHDFGAFELDGQKLFFKIDYYDLETRAGSPDPADPDVTCRVLTVMLASEY</sequence>
<gene>
    <name evidence="1" type="ORF">CUV01_15880</name>
</gene>